<comment type="caution">
    <text evidence="5">The sequence shown here is derived from an EMBL/GenBank/DDBJ whole genome shotgun (WGS) entry which is preliminary data.</text>
</comment>
<dbReference type="Pfam" id="PF00149">
    <property type="entry name" value="Metallophos"/>
    <property type="match status" value="1"/>
</dbReference>
<dbReference type="Gene3D" id="2.60.40.380">
    <property type="entry name" value="Purple acid phosphatase-like, N-terminal"/>
    <property type="match status" value="1"/>
</dbReference>
<dbReference type="InterPro" id="IPR008979">
    <property type="entry name" value="Galactose-bd-like_sf"/>
</dbReference>
<evidence type="ECO:0000256" key="2">
    <source>
        <dbReference type="SAM" id="SignalP"/>
    </source>
</evidence>
<dbReference type="Pfam" id="PF16656">
    <property type="entry name" value="Pur_ac_phosph_N"/>
    <property type="match status" value="1"/>
</dbReference>
<feature type="domain" description="Calcineurin-like phosphoesterase" evidence="3">
    <location>
        <begin position="706"/>
        <end position="925"/>
    </location>
</feature>
<accession>A0A354M299</accession>
<dbReference type="SUPFAM" id="SSF56300">
    <property type="entry name" value="Metallo-dependent phosphatases"/>
    <property type="match status" value="1"/>
</dbReference>
<dbReference type="InterPro" id="IPR004843">
    <property type="entry name" value="Calcineurin-like_PHP"/>
</dbReference>
<dbReference type="EMBL" id="DNWC01000085">
    <property type="protein sequence ID" value="HBJ08638.1"/>
    <property type="molecule type" value="Genomic_DNA"/>
</dbReference>
<evidence type="ECO:0000259" key="3">
    <source>
        <dbReference type="Pfam" id="PF00149"/>
    </source>
</evidence>
<evidence type="ECO:0000313" key="5">
    <source>
        <dbReference type="EMBL" id="HBJ08638.1"/>
    </source>
</evidence>
<dbReference type="GO" id="GO:0003993">
    <property type="term" value="F:acid phosphatase activity"/>
    <property type="evidence" value="ECO:0007669"/>
    <property type="project" value="InterPro"/>
</dbReference>
<evidence type="ECO:0000256" key="1">
    <source>
        <dbReference type="ARBA" id="ARBA00022729"/>
    </source>
</evidence>
<dbReference type="PANTHER" id="PTHR45867">
    <property type="entry name" value="PURPLE ACID PHOSPHATASE"/>
    <property type="match status" value="1"/>
</dbReference>
<reference evidence="5 6" key="1">
    <citation type="journal article" date="2018" name="Nat. Biotechnol.">
        <title>A standardized bacterial taxonomy based on genome phylogeny substantially revises the tree of life.</title>
        <authorList>
            <person name="Parks D.H."/>
            <person name="Chuvochina M."/>
            <person name="Waite D.W."/>
            <person name="Rinke C."/>
            <person name="Skarshewski A."/>
            <person name="Chaumeil P.A."/>
            <person name="Hugenholtz P."/>
        </authorList>
    </citation>
    <scope>NUCLEOTIDE SEQUENCE [LARGE SCALE GENOMIC DNA]</scope>
    <source>
        <strain evidence="5">UBA11482</strain>
    </source>
</reference>
<dbReference type="SUPFAM" id="SSF49363">
    <property type="entry name" value="Purple acid phosphatase, N-terminal domain"/>
    <property type="match status" value="1"/>
</dbReference>
<proteinExistence type="predicted"/>
<sequence>MKKSLLAGIFLLTTLLPASAQNLLQDGGFENTKTYDYANNKSTGELPRISALGKLGSNTETNNPVMEAETVVPGSWYRKSANSGYNHGKIVTDDYAEGEKALNLSITAGSTTTKLDTWDNNTAIQYVTIDRTKQYVLKFKAKNLVGNYPVFAGMSVGGGYEVSGSNWVTLSSNWEEYTVIIDPTQHQASDTHYSDGDFQKSGVVFGNRTEYDENNKSLESSILIDDVRLYEKGTEPEEGNVKDFIINGNFETGEPNTSIVTGTDKWGDFVGKWALVIKDKSTGTGSITTEEVHNGSQALKVELTNISARYHFFLTQELQNLTPGEYTFALWMKASKADIPFRVDFSIDDDNIDVVKSAQTTAAEWTRYEIKVDLSDKTSEDLSTLRIRIRPNCTSSGSVKNEAVTYYIDDISFTSASSEEEKPDEGEQKEFITNGDFEIGDPNSSIVMGTDPWGSNLVNTWGLVIKGSSTGTGTITTEEIHGGSQALKIDLTNIDARYRFFLAQEVQNLASAEYTFVMWMKASKAGIPFRVDFSINNNTKDILTSSQTTATEWTRYEIKVDMSDIKTTDLSTCRISIRPNCASGGSVQNEAVTYYLDDISFKGVVPDVIIFQPEPYLQSKTTESILINWRSADGEEGVPTIEYGTTDLNLTATGTTKSVGSLKWSGVRLTGLSPDTEYQYRCRIGNNISEVYKFRTLPDKNVSRKIRFLSFGDSHEASSVTPVREAALKFLKQEFGEDLQNHFDFITCTGDIIYNYGQYENEFVESLFTPNKELTNALPMNIAAGNHDFEKNDSEHSYFYDFMDFTDLSDAEGDAKGKYYAQQIGNALYIYLNTNRQYLCPTDNSNQTYQTNTEAQLKWLKDKLTTAESDNTIDMVFIFGHHGHRYEMWSAPDNTATREEIAERLFPVFENSTKIKMYMYGHTHSVERGILELKNGKSITLFLNGNGGSYPDYFGKYSTNIDYPEIHRNSEFIGFAITEVDPVEKSYQTTYYGVSQRRPVNGASSTTYIRKYDPAEIIDQWSAKCDASVPTTPTMIKQEYNATDGIFSLEASPATDMMSAEYQIINTANQEMVIDTIIHRENIFGVTGYFETDGKIDLEKSYLPVDLNEGIDLSTFTAKLPTGNYKAKIRYRDNNLNWSDYSDINSSIDSPAETDNDVVIAGGTAEVVIVSDGGIAEIYSPYGALLAKTILTNGENRINVTPDSQVIVRVVRNNKCTVKNLRVK</sequence>
<feature type="signal peptide" evidence="2">
    <location>
        <begin position="1"/>
        <end position="20"/>
    </location>
</feature>
<dbReference type="Gene3D" id="2.60.120.260">
    <property type="entry name" value="Galactose-binding domain-like"/>
    <property type="match status" value="3"/>
</dbReference>
<keyword evidence="1 2" id="KW-0732">Signal</keyword>
<dbReference type="InterPro" id="IPR029052">
    <property type="entry name" value="Metallo-depent_PP-like"/>
</dbReference>
<evidence type="ECO:0008006" key="7">
    <source>
        <dbReference type="Google" id="ProtNLM"/>
    </source>
</evidence>
<name>A0A354M299_9BACT</name>
<dbReference type="Gene3D" id="3.60.21.10">
    <property type="match status" value="1"/>
</dbReference>
<organism evidence="5 6">
    <name type="scientific">Coprobacter fastidiosus</name>
    <dbReference type="NCBI Taxonomy" id="1099853"/>
    <lineage>
        <taxon>Bacteria</taxon>
        <taxon>Pseudomonadati</taxon>
        <taxon>Bacteroidota</taxon>
        <taxon>Bacteroidia</taxon>
        <taxon>Bacteroidales</taxon>
        <taxon>Barnesiellaceae</taxon>
        <taxon>Coprobacter</taxon>
    </lineage>
</organism>
<dbReference type="GO" id="GO:0046872">
    <property type="term" value="F:metal ion binding"/>
    <property type="evidence" value="ECO:0007669"/>
    <property type="project" value="InterPro"/>
</dbReference>
<dbReference type="AlphaFoldDB" id="A0A354M299"/>
<gene>
    <name evidence="5" type="ORF">DDY73_06490</name>
</gene>
<dbReference type="InterPro" id="IPR008963">
    <property type="entry name" value="Purple_acid_Pase-like_N"/>
</dbReference>
<evidence type="ECO:0000259" key="4">
    <source>
        <dbReference type="Pfam" id="PF16656"/>
    </source>
</evidence>
<feature type="chain" id="PRO_5016899123" description="Calcineurin-like phosphoesterase domain-containing protein" evidence="2">
    <location>
        <begin position="21"/>
        <end position="1224"/>
    </location>
</feature>
<dbReference type="Proteomes" id="UP000262954">
    <property type="component" value="Unassembled WGS sequence"/>
</dbReference>
<dbReference type="SUPFAM" id="SSF49785">
    <property type="entry name" value="Galactose-binding domain-like"/>
    <property type="match status" value="2"/>
</dbReference>
<dbReference type="PANTHER" id="PTHR45867:SF3">
    <property type="entry name" value="ACID PHOSPHATASE TYPE 7"/>
    <property type="match status" value="1"/>
</dbReference>
<feature type="domain" description="Purple acid phosphatase N-terminal" evidence="4">
    <location>
        <begin position="617"/>
        <end position="696"/>
    </location>
</feature>
<protein>
    <recommendedName>
        <fullName evidence="7">Calcineurin-like phosphoesterase domain-containing protein</fullName>
    </recommendedName>
</protein>
<dbReference type="InterPro" id="IPR015914">
    <property type="entry name" value="PAPs_N"/>
</dbReference>
<evidence type="ECO:0000313" key="6">
    <source>
        <dbReference type="Proteomes" id="UP000262954"/>
    </source>
</evidence>